<proteinExistence type="predicted"/>
<sequence length="194" mass="21991">MLSFFRRRNLQHRADCMYAFSAPRNHHTCARYAPHFSDAYRLHPTSWGPRSTTPRCNEKTIIPPHPLTLCLSVPILHILKPCVHASRNMDVILAYAMTPRPTSTFVPLAQSVPPSSSDSHPVFGDFWASYTLAQLTFSIRMWNQIIAEKTHSVCFHGRRWEGQLRGTIFNQAQTGAMSMFSAGFGSSNRRSNRG</sequence>
<name>A0AAD7I626_9AGAR</name>
<keyword evidence="2" id="KW-1185">Reference proteome</keyword>
<reference evidence="1" key="1">
    <citation type="submission" date="2023-03" db="EMBL/GenBank/DDBJ databases">
        <title>Massive genome expansion in bonnet fungi (Mycena s.s.) driven by repeated elements and novel gene families across ecological guilds.</title>
        <authorList>
            <consortium name="Lawrence Berkeley National Laboratory"/>
            <person name="Harder C.B."/>
            <person name="Miyauchi S."/>
            <person name="Viragh M."/>
            <person name="Kuo A."/>
            <person name="Thoen E."/>
            <person name="Andreopoulos B."/>
            <person name="Lu D."/>
            <person name="Skrede I."/>
            <person name="Drula E."/>
            <person name="Henrissat B."/>
            <person name="Morin E."/>
            <person name="Kohler A."/>
            <person name="Barry K."/>
            <person name="LaButti K."/>
            <person name="Morin E."/>
            <person name="Salamov A."/>
            <person name="Lipzen A."/>
            <person name="Mereny Z."/>
            <person name="Hegedus B."/>
            <person name="Baldrian P."/>
            <person name="Stursova M."/>
            <person name="Weitz H."/>
            <person name="Taylor A."/>
            <person name="Grigoriev I.V."/>
            <person name="Nagy L.G."/>
            <person name="Martin F."/>
            <person name="Kauserud H."/>
        </authorList>
    </citation>
    <scope>NUCLEOTIDE SEQUENCE</scope>
    <source>
        <strain evidence="1">CBHHK188m</strain>
    </source>
</reference>
<gene>
    <name evidence="1" type="ORF">DFH07DRAFT_110254</name>
</gene>
<accession>A0AAD7I626</accession>
<protein>
    <submittedName>
        <fullName evidence="1">Uncharacterized protein</fullName>
    </submittedName>
</protein>
<dbReference type="AlphaFoldDB" id="A0AAD7I626"/>
<comment type="caution">
    <text evidence="1">The sequence shown here is derived from an EMBL/GenBank/DDBJ whole genome shotgun (WGS) entry which is preliminary data.</text>
</comment>
<dbReference type="Proteomes" id="UP001215280">
    <property type="component" value="Unassembled WGS sequence"/>
</dbReference>
<dbReference type="EMBL" id="JARJLG010000152">
    <property type="protein sequence ID" value="KAJ7735869.1"/>
    <property type="molecule type" value="Genomic_DNA"/>
</dbReference>
<evidence type="ECO:0000313" key="1">
    <source>
        <dbReference type="EMBL" id="KAJ7735869.1"/>
    </source>
</evidence>
<organism evidence="1 2">
    <name type="scientific">Mycena maculata</name>
    <dbReference type="NCBI Taxonomy" id="230809"/>
    <lineage>
        <taxon>Eukaryota</taxon>
        <taxon>Fungi</taxon>
        <taxon>Dikarya</taxon>
        <taxon>Basidiomycota</taxon>
        <taxon>Agaricomycotina</taxon>
        <taxon>Agaricomycetes</taxon>
        <taxon>Agaricomycetidae</taxon>
        <taxon>Agaricales</taxon>
        <taxon>Marasmiineae</taxon>
        <taxon>Mycenaceae</taxon>
        <taxon>Mycena</taxon>
    </lineage>
</organism>
<evidence type="ECO:0000313" key="2">
    <source>
        <dbReference type="Proteomes" id="UP001215280"/>
    </source>
</evidence>